<evidence type="ECO:0000313" key="8">
    <source>
        <dbReference type="Proteomes" id="UP001215180"/>
    </source>
</evidence>
<evidence type="ECO:0000256" key="6">
    <source>
        <dbReference type="ARBA" id="ARBA00048807"/>
    </source>
</evidence>
<name>A0AAW6NIZ5_ENTCL</name>
<dbReference type="EC" id="4.1.2.50" evidence="3"/>
<proteinExistence type="inferred from homology"/>
<evidence type="ECO:0000256" key="1">
    <source>
        <dbReference type="ARBA" id="ARBA00005061"/>
    </source>
</evidence>
<dbReference type="Pfam" id="PF01242">
    <property type="entry name" value="PTPS"/>
    <property type="match status" value="1"/>
</dbReference>
<dbReference type="GO" id="GO:0070497">
    <property type="term" value="F:6-carboxytetrahydropterin synthase activity"/>
    <property type="evidence" value="ECO:0007669"/>
    <property type="project" value="UniProtKB-EC"/>
</dbReference>
<dbReference type="InterPro" id="IPR007115">
    <property type="entry name" value="6-PTP_synth/QueD"/>
</dbReference>
<gene>
    <name evidence="7" type="ORF">P3S46_03575</name>
</gene>
<organism evidence="7 8">
    <name type="scientific">Enterobacter cloacae</name>
    <dbReference type="NCBI Taxonomy" id="550"/>
    <lineage>
        <taxon>Bacteria</taxon>
        <taxon>Pseudomonadati</taxon>
        <taxon>Pseudomonadota</taxon>
        <taxon>Gammaproteobacteria</taxon>
        <taxon>Enterobacterales</taxon>
        <taxon>Enterobacteriaceae</taxon>
        <taxon>Enterobacter</taxon>
        <taxon>Enterobacter cloacae complex</taxon>
    </lineage>
</organism>
<dbReference type="Proteomes" id="UP001215180">
    <property type="component" value="Unassembled WGS sequence"/>
</dbReference>
<reference evidence="7" key="1">
    <citation type="submission" date="2023-03" db="EMBL/GenBank/DDBJ databases">
        <title>A Study on Prevalence and Characterization of Enterobacter cloacae strains in China.</title>
        <authorList>
            <person name="Zheng Z."/>
        </authorList>
    </citation>
    <scope>NUCLEOTIDE SEQUENCE</scope>
    <source>
        <strain evidence="7">EC77</strain>
    </source>
</reference>
<accession>A0AAW6NIZ5</accession>
<protein>
    <recommendedName>
        <fullName evidence="4">6-carboxy-5,6,7,8-tetrahydropterin synthase</fullName>
        <ecNumber evidence="3">4.1.2.50</ecNumber>
    </recommendedName>
    <alternativeName>
        <fullName evidence="5">Queuosine biosynthesis protein QueD</fullName>
    </alternativeName>
</protein>
<dbReference type="RefSeq" id="WP_276201151.1">
    <property type="nucleotide sequence ID" value="NZ_JARJGR010000490.1"/>
</dbReference>
<dbReference type="SUPFAM" id="SSF55620">
    <property type="entry name" value="Tetrahydrobiopterin biosynthesis enzymes-like"/>
    <property type="match status" value="1"/>
</dbReference>
<dbReference type="EMBL" id="JARJGR010000490">
    <property type="protein sequence ID" value="MDF3636300.1"/>
    <property type="molecule type" value="Genomic_DNA"/>
</dbReference>
<evidence type="ECO:0000256" key="5">
    <source>
        <dbReference type="ARBA" id="ARBA00031449"/>
    </source>
</evidence>
<comment type="catalytic activity">
    <reaction evidence="6">
        <text>7,8-dihydroneopterin 3'-triphosphate + H2O = 6-carboxy-5,6,7,8-tetrahydropterin + triphosphate + acetaldehyde + 2 H(+)</text>
        <dbReference type="Rhea" id="RHEA:27966"/>
        <dbReference type="ChEBI" id="CHEBI:15343"/>
        <dbReference type="ChEBI" id="CHEBI:15377"/>
        <dbReference type="ChEBI" id="CHEBI:15378"/>
        <dbReference type="ChEBI" id="CHEBI:18036"/>
        <dbReference type="ChEBI" id="CHEBI:58462"/>
        <dbReference type="ChEBI" id="CHEBI:61032"/>
        <dbReference type="EC" id="4.1.2.50"/>
    </reaction>
</comment>
<comment type="similarity">
    <text evidence="2">Belongs to the PTPS family. QueD subfamily.</text>
</comment>
<dbReference type="InterPro" id="IPR038418">
    <property type="entry name" value="6-PTP_synth/QueD_sf"/>
</dbReference>
<dbReference type="AlphaFoldDB" id="A0AAW6NIZ5"/>
<evidence type="ECO:0000313" key="7">
    <source>
        <dbReference type="EMBL" id="MDF3636300.1"/>
    </source>
</evidence>
<evidence type="ECO:0000256" key="4">
    <source>
        <dbReference type="ARBA" id="ARBA00018141"/>
    </source>
</evidence>
<evidence type="ECO:0000256" key="3">
    <source>
        <dbReference type="ARBA" id="ARBA00012982"/>
    </source>
</evidence>
<sequence>YDRLDHYYLNDIPGLENPTSEVLAKWIWDQMKPLVPLLSAVMIKETCTAGCVYRGE</sequence>
<feature type="non-terminal residue" evidence="7">
    <location>
        <position position="1"/>
    </location>
</feature>
<dbReference type="Gene3D" id="3.30.479.10">
    <property type="entry name" value="6-pyruvoyl tetrahydropterin synthase/QueD"/>
    <property type="match status" value="1"/>
</dbReference>
<comment type="pathway">
    <text evidence="1">Purine metabolism; 7-cyano-7-deazaguanine biosynthesis.</text>
</comment>
<evidence type="ECO:0000256" key="2">
    <source>
        <dbReference type="ARBA" id="ARBA00008900"/>
    </source>
</evidence>
<comment type="caution">
    <text evidence="7">The sequence shown here is derived from an EMBL/GenBank/DDBJ whole genome shotgun (WGS) entry which is preliminary data.</text>
</comment>